<evidence type="ECO:0000256" key="1">
    <source>
        <dbReference type="ARBA" id="ARBA00010282"/>
    </source>
</evidence>
<evidence type="ECO:0000259" key="2">
    <source>
        <dbReference type="Pfam" id="PF02657"/>
    </source>
</evidence>
<dbReference type="Pfam" id="PF02657">
    <property type="entry name" value="SufE"/>
    <property type="match status" value="1"/>
</dbReference>
<evidence type="ECO:0000313" key="3">
    <source>
        <dbReference type="EMBL" id="MBA1304105.1"/>
    </source>
</evidence>
<comment type="similarity">
    <text evidence="1">Belongs to the SufE family.</text>
</comment>
<feature type="domain" description="Fe-S metabolism associated" evidence="2">
    <location>
        <begin position="13"/>
        <end position="132"/>
    </location>
</feature>
<organism evidence="3 4">
    <name type="scientific">Stutzerimonas stutzeri</name>
    <name type="common">Pseudomonas stutzeri</name>
    <dbReference type="NCBI Taxonomy" id="316"/>
    <lineage>
        <taxon>Bacteria</taxon>
        <taxon>Pseudomonadati</taxon>
        <taxon>Pseudomonadota</taxon>
        <taxon>Gammaproteobacteria</taxon>
        <taxon>Pseudomonadales</taxon>
        <taxon>Pseudomonadaceae</taxon>
        <taxon>Stutzerimonas</taxon>
    </lineage>
</organism>
<dbReference type="PANTHER" id="PTHR43597:SF5">
    <property type="entry name" value="SUFE-LIKE PROTEIN 2, CHLOROPLASTIC"/>
    <property type="match status" value="1"/>
</dbReference>
<dbReference type="PANTHER" id="PTHR43597">
    <property type="entry name" value="SULFUR ACCEPTOR PROTEIN CSDE"/>
    <property type="match status" value="1"/>
</dbReference>
<dbReference type="InterPro" id="IPR003808">
    <property type="entry name" value="Fe-S_metab-assoc_dom"/>
</dbReference>
<sequence length="135" mass="15054">MSELPDAAREALATFAQAPGWEQRARLLMQWGERLEPVNDGERSETNRVAGCESHVWLIGHCQDGRWHFRAASDARLIRGLLAVLLARVNGLDADELARVDMADWFASLGLSRQLSPSRSNGMNAVLQRMRELTG</sequence>
<proteinExistence type="inferred from homology"/>
<name>A0AA40V4W8_STUST</name>
<dbReference type="EMBL" id="JAAMRD010000004">
    <property type="protein sequence ID" value="MBA1304105.1"/>
    <property type="molecule type" value="Genomic_DNA"/>
</dbReference>
<dbReference type="SUPFAM" id="SSF82649">
    <property type="entry name" value="SufE/NifU"/>
    <property type="match status" value="1"/>
</dbReference>
<gene>
    <name evidence="3" type="ORF">G7024_06750</name>
</gene>
<comment type="caution">
    <text evidence="3">The sequence shown here is derived from an EMBL/GenBank/DDBJ whole genome shotgun (WGS) entry which is preliminary data.</text>
</comment>
<dbReference type="RefSeq" id="WP_020306888.1">
    <property type="nucleotide sequence ID" value="NZ_BSTP01000002.1"/>
</dbReference>
<accession>A0AA40V4W8</accession>
<protein>
    <submittedName>
        <fullName evidence="3">SufE family protein</fullName>
    </submittedName>
</protein>
<dbReference type="AlphaFoldDB" id="A0AA40V4W8"/>
<reference evidence="3" key="1">
    <citation type="submission" date="2020-02" db="EMBL/GenBank/DDBJ databases">
        <title>Synteny-based analysis reveals conserved mechanism for high triclosan tolerance in Pseudomonas, as well as instances of horizontal transfer.</title>
        <authorList>
            <person name="Mcfarland A.G."/>
            <person name="Bertucci H.K."/>
            <person name="Litmann E."/>
            <person name="Shen J."/>
            <person name="Huttenhower C."/>
            <person name="Hartmann E.M."/>
        </authorList>
    </citation>
    <scope>NUCLEOTIDE SEQUENCE</scope>
    <source>
        <strain evidence="3">109A1</strain>
    </source>
</reference>
<dbReference type="Gene3D" id="3.90.1010.10">
    <property type="match status" value="1"/>
</dbReference>
<evidence type="ECO:0000313" key="4">
    <source>
        <dbReference type="Proteomes" id="UP001138621"/>
    </source>
</evidence>
<dbReference type="Proteomes" id="UP001138621">
    <property type="component" value="Unassembled WGS sequence"/>
</dbReference>